<dbReference type="InterPro" id="IPR011990">
    <property type="entry name" value="TPR-like_helical_dom_sf"/>
</dbReference>
<keyword evidence="2" id="KW-0430">Lectin</keyword>
<reference evidence="2 3" key="1">
    <citation type="submission" date="2018-06" db="EMBL/GenBank/DDBJ databases">
        <title>Comparative genomics reveals the genomic features of Rhizophagus irregularis, R. cerebriforme, R. diaphanum and Gigaspora rosea, and their symbiotic lifestyle signature.</title>
        <authorList>
            <person name="Morin E."/>
            <person name="San Clemente H."/>
            <person name="Chen E.C.H."/>
            <person name="De La Providencia I."/>
            <person name="Hainaut M."/>
            <person name="Kuo A."/>
            <person name="Kohler A."/>
            <person name="Murat C."/>
            <person name="Tang N."/>
            <person name="Roy S."/>
            <person name="Loubradou J."/>
            <person name="Henrissat B."/>
            <person name="Grigoriev I.V."/>
            <person name="Corradi N."/>
            <person name="Roux C."/>
            <person name="Martin F.M."/>
        </authorList>
    </citation>
    <scope>NUCLEOTIDE SEQUENCE [LARGE SCALE GENOMIC DNA]</scope>
    <source>
        <strain evidence="2 3">DAOM 194757</strain>
    </source>
</reference>
<dbReference type="InterPro" id="IPR050618">
    <property type="entry name" value="Ubq-SigPath_Reg"/>
</dbReference>
<dbReference type="SMART" id="SM00028">
    <property type="entry name" value="TPR"/>
    <property type="match status" value="2"/>
</dbReference>
<dbReference type="SUPFAM" id="SSF49899">
    <property type="entry name" value="Concanavalin A-like lectins/glucanases"/>
    <property type="match status" value="1"/>
</dbReference>
<dbReference type="InterPro" id="IPR003877">
    <property type="entry name" value="SPRY_dom"/>
</dbReference>
<dbReference type="STRING" id="44941.A0A397VLH1"/>
<dbReference type="SMART" id="SM00449">
    <property type="entry name" value="SPRY"/>
    <property type="match status" value="1"/>
</dbReference>
<dbReference type="InterPro" id="IPR001870">
    <property type="entry name" value="B30.2/SPRY"/>
</dbReference>
<dbReference type="PANTHER" id="PTHR12864">
    <property type="entry name" value="RAN BINDING PROTEIN 9-RELATED"/>
    <property type="match status" value="1"/>
</dbReference>
<accession>A0A397VLH1</accession>
<organism evidence="2 3">
    <name type="scientific">Gigaspora rosea</name>
    <dbReference type="NCBI Taxonomy" id="44941"/>
    <lineage>
        <taxon>Eukaryota</taxon>
        <taxon>Fungi</taxon>
        <taxon>Fungi incertae sedis</taxon>
        <taxon>Mucoromycota</taxon>
        <taxon>Glomeromycotina</taxon>
        <taxon>Glomeromycetes</taxon>
        <taxon>Diversisporales</taxon>
        <taxon>Gigasporaceae</taxon>
        <taxon>Gigaspora</taxon>
    </lineage>
</organism>
<evidence type="ECO:0000313" key="2">
    <source>
        <dbReference type="EMBL" id="RIB23355.1"/>
    </source>
</evidence>
<proteinExistence type="predicted"/>
<dbReference type="PROSITE" id="PS50188">
    <property type="entry name" value="B302_SPRY"/>
    <property type="match status" value="1"/>
</dbReference>
<dbReference type="InterPro" id="IPR013320">
    <property type="entry name" value="ConA-like_dom_sf"/>
</dbReference>
<evidence type="ECO:0000259" key="1">
    <source>
        <dbReference type="PROSITE" id="PS50188"/>
    </source>
</evidence>
<dbReference type="EMBL" id="QKWP01000266">
    <property type="protein sequence ID" value="RIB23355.1"/>
    <property type="molecule type" value="Genomic_DNA"/>
</dbReference>
<dbReference type="OrthoDB" id="25503at2759"/>
<dbReference type="InterPro" id="IPR043136">
    <property type="entry name" value="B30.2/SPRY_sf"/>
</dbReference>
<dbReference type="SUPFAM" id="SSF48452">
    <property type="entry name" value="TPR-like"/>
    <property type="match status" value="1"/>
</dbReference>
<dbReference type="Proteomes" id="UP000266673">
    <property type="component" value="Unassembled WGS sequence"/>
</dbReference>
<dbReference type="InterPro" id="IPR019734">
    <property type="entry name" value="TPR_rpt"/>
</dbReference>
<name>A0A397VLH1_9GLOM</name>
<dbReference type="Gene3D" id="1.25.40.10">
    <property type="entry name" value="Tetratricopeptide repeat domain"/>
    <property type="match status" value="1"/>
</dbReference>
<dbReference type="AlphaFoldDB" id="A0A397VLH1"/>
<feature type="domain" description="B30.2/SPRY" evidence="1">
    <location>
        <begin position="1"/>
        <end position="179"/>
    </location>
</feature>
<gene>
    <name evidence="2" type="ORF">C2G38_868785</name>
</gene>
<dbReference type="Pfam" id="PF00622">
    <property type="entry name" value="SPRY"/>
    <property type="match status" value="1"/>
</dbReference>
<dbReference type="GO" id="GO:0030246">
    <property type="term" value="F:carbohydrate binding"/>
    <property type="evidence" value="ECO:0007669"/>
    <property type="project" value="UniProtKB-KW"/>
</dbReference>
<protein>
    <submittedName>
        <fullName evidence="2">Concanavalin A-like lectin/glucanase domain-containing protein</fullName>
    </submittedName>
</protein>
<comment type="caution">
    <text evidence="2">The sequence shown here is derived from an EMBL/GenBank/DDBJ whole genome shotgun (WGS) entry which is preliminary data.</text>
</comment>
<sequence>MDAVLPTAWDVEGNASILNVDSDGLKVSYTGPEDYQVAPIIRANHPIPPQCEIFYFEVKILDNGKYGATEVGFGTNQMTKDCADIIPTLGQEPNSWGYHGDNGYLFCSGSGRPYGPPYSDGDTIGCYLNFRNRIVFYTKNGVNIGTACHLPEDLNSSLYPCVGLSQGGAVEINFGQKKFEYLTMNNDDVRLEKNWLNIKALDIYYDELTKLLKDQPNNPLALLCRGKVCLIMGKYEDAHADLTKLLLIEPNNEAALRYRGEANFILKRCDEALIDLKNLVNQKSYDKWAADT</sequence>
<dbReference type="Gene3D" id="2.60.120.920">
    <property type="match status" value="1"/>
</dbReference>
<keyword evidence="3" id="KW-1185">Reference proteome</keyword>
<evidence type="ECO:0000313" key="3">
    <source>
        <dbReference type="Proteomes" id="UP000266673"/>
    </source>
</evidence>